<reference evidence="5 6" key="1">
    <citation type="submission" date="2019-09" db="EMBL/GenBank/DDBJ databases">
        <title>Bird 10,000 Genomes (B10K) Project - Family phase.</title>
        <authorList>
            <person name="Zhang G."/>
        </authorList>
    </citation>
    <scope>NUCLEOTIDE SEQUENCE [LARGE SCALE GENOMIC DNA]</scope>
    <source>
        <strain evidence="5">B10K-OTA-212792</strain>
        <tissue evidence="5">Blood</tissue>
    </source>
</reference>
<evidence type="ECO:0000256" key="2">
    <source>
        <dbReference type="ARBA" id="ARBA00022750"/>
    </source>
</evidence>
<gene>
    <name evidence="5" type="primary">Ervk9_3</name>
    <name evidence="5" type="ORF">CALWIL_R05535</name>
</gene>
<keyword evidence="2" id="KW-0064">Aspartyl protease</keyword>
<dbReference type="InterPro" id="IPR001969">
    <property type="entry name" value="Aspartic_peptidase_AS"/>
</dbReference>
<proteinExistence type="predicted"/>
<accession>A0A7L4LL05</accession>
<dbReference type="EMBL" id="VWPU01022374">
    <property type="protein sequence ID" value="NXY65963.1"/>
    <property type="molecule type" value="Genomic_DNA"/>
</dbReference>
<dbReference type="Pfam" id="PF00692">
    <property type="entry name" value="dUTPase"/>
    <property type="match status" value="1"/>
</dbReference>
<evidence type="ECO:0000313" key="5">
    <source>
        <dbReference type="EMBL" id="NXY65963.1"/>
    </source>
</evidence>
<keyword evidence="6" id="KW-1185">Reference proteome</keyword>
<dbReference type="Gene3D" id="2.70.40.10">
    <property type="match status" value="1"/>
</dbReference>
<dbReference type="InterPro" id="IPR051592">
    <property type="entry name" value="HERV-K_Pro_peptidase_A2"/>
</dbReference>
<dbReference type="SUPFAM" id="SSF51283">
    <property type="entry name" value="dUTPase-like"/>
    <property type="match status" value="1"/>
</dbReference>
<protein>
    <submittedName>
        <fullName evidence="5">POK9 protein</fullName>
    </submittedName>
</protein>
<dbReference type="InterPro" id="IPR029054">
    <property type="entry name" value="dUTPase-like"/>
</dbReference>
<organism evidence="5 6">
    <name type="scientific">Callaeas wilsoni</name>
    <name type="common">North Island kokako</name>
    <dbReference type="NCBI Taxonomy" id="1347786"/>
    <lineage>
        <taxon>Eukaryota</taxon>
        <taxon>Metazoa</taxon>
        <taxon>Chordata</taxon>
        <taxon>Craniata</taxon>
        <taxon>Vertebrata</taxon>
        <taxon>Euteleostomi</taxon>
        <taxon>Archelosauria</taxon>
        <taxon>Archosauria</taxon>
        <taxon>Dinosauria</taxon>
        <taxon>Saurischia</taxon>
        <taxon>Theropoda</taxon>
        <taxon>Coelurosauria</taxon>
        <taxon>Aves</taxon>
        <taxon>Neognathae</taxon>
        <taxon>Neoaves</taxon>
        <taxon>Telluraves</taxon>
        <taxon>Australaves</taxon>
        <taxon>Passeriformes</taxon>
        <taxon>Corvoidea</taxon>
        <taxon>Callaeidae</taxon>
        <taxon>Callaeas</taxon>
    </lineage>
</organism>
<name>A0A7L4LL05_9CORV</name>
<dbReference type="Pfam" id="PF00077">
    <property type="entry name" value="RVP"/>
    <property type="match status" value="1"/>
</dbReference>
<dbReference type="GO" id="GO:0006508">
    <property type="term" value="P:proteolysis"/>
    <property type="evidence" value="ECO:0007669"/>
    <property type="project" value="UniProtKB-KW"/>
</dbReference>
<sequence length="198" mass="20854">INGKPTGGLIIGRSSGTILGLFIAPGVVDADTEGEILVIAHTPFPPVSIPKGQRIAQFVPLPHLSATVPPRSQEPRGARGFGSSGGIALPVIDLSTRPKRACRLHYQGQSTMFKKALLDTGADTCIIDAAKYPKAWPLLPANTTVAGIGGIKLAHRSPLLTAEIDGKRATAVFSLTPLPPEVDCIIGRDILTQLRYVL</sequence>
<dbReference type="PANTHER" id="PTHR19422">
    <property type="entry name" value="GAG RETROVIRAL POLYPROTEIN"/>
    <property type="match status" value="1"/>
</dbReference>
<dbReference type="GO" id="GO:0004190">
    <property type="term" value="F:aspartic-type endopeptidase activity"/>
    <property type="evidence" value="ECO:0007669"/>
    <property type="project" value="UniProtKB-KW"/>
</dbReference>
<dbReference type="AlphaFoldDB" id="A0A7L4LL05"/>
<dbReference type="PROSITE" id="PS00141">
    <property type="entry name" value="ASP_PROTEASE"/>
    <property type="match status" value="1"/>
</dbReference>
<dbReference type="PROSITE" id="PS50175">
    <property type="entry name" value="ASP_PROT_RETROV"/>
    <property type="match status" value="1"/>
</dbReference>
<evidence type="ECO:0000256" key="3">
    <source>
        <dbReference type="ARBA" id="ARBA00022801"/>
    </source>
</evidence>
<dbReference type="InterPro" id="IPR036157">
    <property type="entry name" value="dUTPase-like_sf"/>
</dbReference>
<dbReference type="InterPro" id="IPR001995">
    <property type="entry name" value="Peptidase_A2_cat"/>
</dbReference>
<dbReference type="InterPro" id="IPR021109">
    <property type="entry name" value="Peptidase_aspartic_dom_sf"/>
</dbReference>
<comment type="caution">
    <text evidence="5">The sequence shown here is derived from an EMBL/GenBank/DDBJ whole genome shotgun (WGS) entry which is preliminary data.</text>
</comment>
<dbReference type="Gene3D" id="2.40.70.10">
    <property type="entry name" value="Acid Proteases"/>
    <property type="match status" value="1"/>
</dbReference>
<feature type="non-terminal residue" evidence="5">
    <location>
        <position position="198"/>
    </location>
</feature>
<evidence type="ECO:0000313" key="6">
    <source>
        <dbReference type="Proteomes" id="UP000576729"/>
    </source>
</evidence>
<feature type="non-terminal residue" evidence="5">
    <location>
        <position position="1"/>
    </location>
</feature>
<dbReference type="InterPro" id="IPR018061">
    <property type="entry name" value="Retropepsins"/>
</dbReference>
<dbReference type="PANTHER" id="PTHR19422:SF123">
    <property type="entry name" value="RT1 CLASS I, LOCUS CE15"/>
    <property type="match status" value="1"/>
</dbReference>
<evidence type="ECO:0000259" key="4">
    <source>
        <dbReference type="PROSITE" id="PS50175"/>
    </source>
</evidence>
<dbReference type="CDD" id="cd05482">
    <property type="entry name" value="HIV_retropepsin_like"/>
    <property type="match status" value="1"/>
</dbReference>
<dbReference type="InterPro" id="IPR034170">
    <property type="entry name" value="Retropepsin-like_cat_dom"/>
</dbReference>
<feature type="domain" description="Peptidase A2" evidence="4">
    <location>
        <begin position="114"/>
        <end position="190"/>
    </location>
</feature>
<keyword evidence="3" id="KW-0378">Hydrolase</keyword>
<dbReference type="Proteomes" id="UP000576729">
    <property type="component" value="Unassembled WGS sequence"/>
</dbReference>
<keyword evidence="1" id="KW-0645">Protease</keyword>
<evidence type="ECO:0000256" key="1">
    <source>
        <dbReference type="ARBA" id="ARBA00022670"/>
    </source>
</evidence>
<dbReference type="SUPFAM" id="SSF50630">
    <property type="entry name" value="Acid proteases"/>
    <property type="match status" value="1"/>
</dbReference>